<evidence type="ECO:0000313" key="1">
    <source>
        <dbReference type="EMBL" id="GHP03467.1"/>
    </source>
</evidence>
<dbReference type="SUPFAM" id="SSF52218">
    <property type="entry name" value="Flavoproteins"/>
    <property type="match status" value="1"/>
</dbReference>
<accession>A0A830HED5</accession>
<name>A0A830HED5_9CHLO</name>
<proteinExistence type="predicted"/>
<gene>
    <name evidence="1" type="ORF">PPROV_000222200</name>
</gene>
<reference evidence="1" key="1">
    <citation type="submission" date="2020-10" db="EMBL/GenBank/DDBJ databases">
        <title>Unveiling of a novel bifunctional photoreceptor, Dualchrome1, isolated from a cosmopolitan green alga.</title>
        <authorList>
            <person name="Suzuki S."/>
            <person name="Kawachi M."/>
        </authorList>
    </citation>
    <scope>NUCLEOTIDE SEQUENCE</scope>
    <source>
        <strain evidence="1">NIES 2893</strain>
    </source>
</reference>
<comment type="caution">
    <text evidence="1">The sequence shown here is derived from an EMBL/GenBank/DDBJ whole genome shotgun (WGS) entry which is preliminary data.</text>
</comment>
<dbReference type="OrthoDB" id="504689at2759"/>
<protein>
    <recommendedName>
        <fullName evidence="3">NAD(P)H dehydrogenase (quinone)</fullName>
    </recommendedName>
</protein>
<organism evidence="1 2">
    <name type="scientific">Pycnococcus provasolii</name>
    <dbReference type="NCBI Taxonomy" id="41880"/>
    <lineage>
        <taxon>Eukaryota</taxon>
        <taxon>Viridiplantae</taxon>
        <taxon>Chlorophyta</taxon>
        <taxon>Pseudoscourfieldiophyceae</taxon>
        <taxon>Pseudoscourfieldiales</taxon>
        <taxon>Pycnococcaceae</taxon>
        <taxon>Pycnococcus</taxon>
    </lineage>
</organism>
<evidence type="ECO:0000313" key="2">
    <source>
        <dbReference type="Proteomes" id="UP000660262"/>
    </source>
</evidence>
<dbReference type="Proteomes" id="UP000660262">
    <property type="component" value="Unassembled WGS sequence"/>
</dbReference>
<evidence type="ECO:0008006" key="3">
    <source>
        <dbReference type="Google" id="ProtNLM"/>
    </source>
</evidence>
<dbReference type="Gene3D" id="3.40.50.360">
    <property type="match status" value="1"/>
</dbReference>
<keyword evidence="2" id="KW-1185">Reference proteome</keyword>
<dbReference type="InterPro" id="IPR029039">
    <property type="entry name" value="Flavoprotein-like_sf"/>
</dbReference>
<sequence>MCLEFDCILIGAPGRQGGMCAECRYFLDSLADFQTGSKPTANGTSYGMLKGKVGGAFTSVGGQGRGYGGHEAILQSIHATFLQHGMIPVGVPPSPVMEDALMASPFGTCMAGKARVVGADGLASRLRSLSESEVKLAYSQGEWAAQIAKQLHDADDDEES</sequence>
<dbReference type="EMBL" id="BNJQ01000005">
    <property type="protein sequence ID" value="GHP03467.1"/>
    <property type="molecule type" value="Genomic_DNA"/>
</dbReference>
<dbReference type="AlphaFoldDB" id="A0A830HED5"/>